<keyword evidence="2" id="KW-0158">Chromosome</keyword>
<protein>
    <submittedName>
        <fullName evidence="6">Uncharacterized protein</fullName>
    </submittedName>
</protein>
<evidence type="ECO:0000256" key="4">
    <source>
        <dbReference type="ARBA" id="ARBA00023328"/>
    </source>
</evidence>
<sequence length="434" mass="49752">MEAASPNIYLRCLTVPRTTQELLESPLHAKQLPNSTSKKRQLTRHLPAPTINITKCANLMGPISKTLYSEPRRTRELLQSPLHTNVRSASASKCPGTSVSKSNEFLMPHRENGRLPRRRLDFNKDAMMKMEARFLAYIEQIAAFNSISKRGILKMNVNELVRILSHLLAFTGVRLQPLGKENYIEQTIKAMQLLKYPHKINKSCLLVPSASAHHLMLILDFLLDLAPTGNEVFICDFDFRKSTHSTSVTLDELSSVKDIVTLQQDLQSTEMELAEQAQLTNSIEQQLRLVLEEEADLQSQLNLQQQQLYALSKESAQLDQRMGCMCIEIWRKNNSKKELQNCLSQQNSSYQAYAQILDVCNNSLREHCTQLEEHAEWTRKHLKNNIEAFNAVMRILCLHNPRGDDMQSSLELPLAPTLTQIQERRRKLKELQRN</sequence>
<dbReference type="OrthoDB" id="7868318at2759"/>
<dbReference type="SMR" id="B4LVA7"/>
<dbReference type="Proteomes" id="UP000008792">
    <property type="component" value="Unassembled WGS sequence"/>
</dbReference>
<dbReference type="Gene3D" id="1.10.418.30">
    <property type="entry name" value="Ncd80 complex, Ncd80 subunit"/>
    <property type="match status" value="1"/>
</dbReference>
<dbReference type="InterPro" id="IPR038273">
    <property type="entry name" value="Ndc80_sf"/>
</dbReference>
<keyword evidence="3" id="KW-0175">Coiled coil</keyword>
<reference evidence="6 7" key="1">
    <citation type="journal article" date="2007" name="Nature">
        <title>Evolution of genes and genomes on the Drosophila phylogeny.</title>
        <authorList>
            <consortium name="Drosophila 12 Genomes Consortium"/>
            <person name="Clark A.G."/>
            <person name="Eisen M.B."/>
            <person name="Smith D.R."/>
            <person name="Bergman C.M."/>
            <person name="Oliver B."/>
            <person name="Markow T.A."/>
            <person name="Kaufman T.C."/>
            <person name="Kellis M."/>
            <person name="Gelbart W."/>
            <person name="Iyer V.N."/>
            <person name="Pollard D.A."/>
            <person name="Sackton T.B."/>
            <person name="Larracuente A.M."/>
            <person name="Singh N.D."/>
            <person name="Abad J.P."/>
            <person name="Abt D.N."/>
            <person name="Adryan B."/>
            <person name="Aguade M."/>
            <person name="Akashi H."/>
            <person name="Anderson W.W."/>
            <person name="Aquadro C.F."/>
            <person name="Ardell D.H."/>
            <person name="Arguello R."/>
            <person name="Artieri C.G."/>
            <person name="Barbash D.A."/>
            <person name="Barker D."/>
            <person name="Barsanti P."/>
            <person name="Batterham P."/>
            <person name="Batzoglou S."/>
            <person name="Begun D."/>
            <person name="Bhutkar A."/>
            <person name="Blanco E."/>
            <person name="Bosak S.A."/>
            <person name="Bradley R.K."/>
            <person name="Brand A.D."/>
            <person name="Brent M.R."/>
            <person name="Brooks A.N."/>
            <person name="Brown R.H."/>
            <person name="Butlin R.K."/>
            <person name="Caggese C."/>
            <person name="Calvi B.R."/>
            <person name="Bernardo de Carvalho A."/>
            <person name="Caspi A."/>
            <person name="Castrezana S."/>
            <person name="Celniker S.E."/>
            <person name="Chang J.L."/>
            <person name="Chapple C."/>
            <person name="Chatterji S."/>
            <person name="Chinwalla A."/>
            <person name="Civetta A."/>
            <person name="Clifton S.W."/>
            <person name="Comeron J.M."/>
            <person name="Costello J.C."/>
            <person name="Coyne J.A."/>
            <person name="Daub J."/>
            <person name="David R.G."/>
            <person name="Delcher A.L."/>
            <person name="Delehaunty K."/>
            <person name="Do C.B."/>
            <person name="Ebling H."/>
            <person name="Edwards K."/>
            <person name="Eickbush T."/>
            <person name="Evans J.D."/>
            <person name="Filipski A."/>
            <person name="Findeiss S."/>
            <person name="Freyhult E."/>
            <person name="Fulton L."/>
            <person name="Fulton R."/>
            <person name="Garcia A.C."/>
            <person name="Gardiner A."/>
            <person name="Garfield D.A."/>
            <person name="Garvin B.E."/>
            <person name="Gibson G."/>
            <person name="Gilbert D."/>
            <person name="Gnerre S."/>
            <person name="Godfrey J."/>
            <person name="Good R."/>
            <person name="Gotea V."/>
            <person name="Gravely B."/>
            <person name="Greenberg A.J."/>
            <person name="Griffiths-Jones S."/>
            <person name="Gross S."/>
            <person name="Guigo R."/>
            <person name="Gustafson E.A."/>
            <person name="Haerty W."/>
            <person name="Hahn M.W."/>
            <person name="Halligan D.L."/>
            <person name="Halpern A.L."/>
            <person name="Halter G.M."/>
            <person name="Han M.V."/>
            <person name="Heger A."/>
            <person name="Hillier L."/>
            <person name="Hinrichs A.S."/>
            <person name="Holmes I."/>
            <person name="Hoskins R.A."/>
            <person name="Hubisz M.J."/>
            <person name="Hultmark D."/>
            <person name="Huntley M.A."/>
            <person name="Jaffe D.B."/>
            <person name="Jagadeeshan S."/>
            <person name="Jeck W.R."/>
            <person name="Johnson J."/>
            <person name="Jones C.D."/>
            <person name="Jordan W.C."/>
            <person name="Karpen G.H."/>
            <person name="Kataoka E."/>
            <person name="Keightley P.D."/>
            <person name="Kheradpour P."/>
            <person name="Kirkness E.F."/>
            <person name="Koerich L.B."/>
            <person name="Kristiansen K."/>
            <person name="Kudrna D."/>
            <person name="Kulathinal R.J."/>
            <person name="Kumar S."/>
            <person name="Kwok R."/>
            <person name="Lander E."/>
            <person name="Langley C.H."/>
            <person name="Lapoint R."/>
            <person name="Lazzaro B.P."/>
            <person name="Lee S.J."/>
            <person name="Levesque L."/>
            <person name="Li R."/>
            <person name="Lin C.F."/>
            <person name="Lin M.F."/>
            <person name="Lindblad-Toh K."/>
            <person name="Llopart A."/>
            <person name="Long M."/>
            <person name="Low L."/>
            <person name="Lozovsky E."/>
            <person name="Lu J."/>
            <person name="Luo M."/>
            <person name="Machado C.A."/>
            <person name="Makalowski W."/>
            <person name="Marzo M."/>
            <person name="Matsuda M."/>
            <person name="Matzkin L."/>
            <person name="McAllister B."/>
            <person name="McBride C.S."/>
            <person name="McKernan B."/>
            <person name="McKernan K."/>
            <person name="Mendez-Lago M."/>
            <person name="Minx P."/>
            <person name="Mollenhauer M.U."/>
            <person name="Montooth K."/>
            <person name="Mount S.M."/>
            <person name="Mu X."/>
            <person name="Myers E."/>
            <person name="Negre B."/>
            <person name="Newfeld S."/>
            <person name="Nielsen R."/>
            <person name="Noor M.A."/>
            <person name="O'Grady P."/>
            <person name="Pachter L."/>
            <person name="Papaceit M."/>
            <person name="Parisi M.J."/>
            <person name="Parisi M."/>
            <person name="Parts L."/>
            <person name="Pedersen J.S."/>
            <person name="Pesole G."/>
            <person name="Phillippy A.M."/>
            <person name="Ponting C.P."/>
            <person name="Pop M."/>
            <person name="Porcelli D."/>
            <person name="Powell J.R."/>
            <person name="Prohaska S."/>
            <person name="Pruitt K."/>
            <person name="Puig M."/>
            <person name="Quesneville H."/>
            <person name="Ram K.R."/>
            <person name="Rand D."/>
            <person name="Rasmussen M.D."/>
            <person name="Reed L.K."/>
            <person name="Reenan R."/>
            <person name="Reily A."/>
            <person name="Remington K.A."/>
            <person name="Rieger T.T."/>
            <person name="Ritchie M.G."/>
            <person name="Robin C."/>
            <person name="Rogers Y.H."/>
            <person name="Rohde C."/>
            <person name="Rozas J."/>
            <person name="Rubenfield M.J."/>
            <person name="Ruiz A."/>
            <person name="Russo S."/>
            <person name="Salzberg S.L."/>
            <person name="Sanchez-Gracia A."/>
            <person name="Saranga D.J."/>
            <person name="Sato H."/>
            <person name="Schaeffer S.W."/>
            <person name="Schatz M.C."/>
            <person name="Schlenke T."/>
            <person name="Schwartz R."/>
            <person name="Segarra C."/>
            <person name="Singh R.S."/>
            <person name="Sirot L."/>
            <person name="Sirota M."/>
            <person name="Sisneros N.B."/>
            <person name="Smith C.D."/>
            <person name="Smith T.F."/>
            <person name="Spieth J."/>
            <person name="Stage D.E."/>
            <person name="Stark A."/>
            <person name="Stephan W."/>
            <person name="Strausberg R.L."/>
            <person name="Strempel S."/>
            <person name="Sturgill D."/>
            <person name="Sutton G."/>
            <person name="Sutton G.G."/>
            <person name="Tao W."/>
            <person name="Teichmann S."/>
            <person name="Tobari Y.N."/>
            <person name="Tomimura Y."/>
            <person name="Tsolas J.M."/>
            <person name="Valente V.L."/>
            <person name="Venter E."/>
            <person name="Venter J.C."/>
            <person name="Vicario S."/>
            <person name="Vieira F.G."/>
            <person name="Vilella A.J."/>
            <person name="Villasante A."/>
            <person name="Walenz B."/>
            <person name="Wang J."/>
            <person name="Wasserman M."/>
            <person name="Watts T."/>
            <person name="Wilson D."/>
            <person name="Wilson R.K."/>
            <person name="Wing R.A."/>
            <person name="Wolfner M.F."/>
            <person name="Wong A."/>
            <person name="Wong G.K."/>
            <person name="Wu C.I."/>
            <person name="Wu G."/>
            <person name="Yamamoto D."/>
            <person name="Yang H.P."/>
            <person name="Yang S.P."/>
            <person name="Yorke J.A."/>
            <person name="Yoshida K."/>
            <person name="Zdobnov E."/>
            <person name="Zhang P."/>
            <person name="Zhang Y."/>
            <person name="Zimin A.V."/>
            <person name="Baldwin J."/>
            <person name="Abdouelleil A."/>
            <person name="Abdulkadir J."/>
            <person name="Abebe A."/>
            <person name="Abera B."/>
            <person name="Abreu J."/>
            <person name="Acer S.C."/>
            <person name="Aftuck L."/>
            <person name="Alexander A."/>
            <person name="An P."/>
            <person name="Anderson E."/>
            <person name="Anderson S."/>
            <person name="Arachi H."/>
            <person name="Azer M."/>
            <person name="Bachantsang P."/>
            <person name="Barry A."/>
            <person name="Bayul T."/>
            <person name="Berlin A."/>
            <person name="Bessette D."/>
            <person name="Bloom T."/>
            <person name="Blye J."/>
            <person name="Boguslavskiy L."/>
            <person name="Bonnet C."/>
            <person name="Boukhgalter B."/>
            <person name="Bourzgui I."/>
            <person name="Brown A."/>
            <person name="Cahill P."/>
            <person name="Channer S."/>
            <person name="Cheshatsang Y."/>
            <person name="Chuda L."/>
            <person name="Citroen M."/>
            <person name="Collymore A."/>
            <person name="Cooke P."/>
            <person name="Costello M."/>
            <person name="D'Aco K."/>
            <person name="Daza R."/>
            <person name="De Haan G."/>
            <person name="DeGray S."/>
            <person name="DeMaso C."/>
            <person name="Dhargay N."/>
            <person name="Dooley K."/>
            <person name="Dooley E."/>
            <person name="Doricent M."/>
            <person name="Dorje P."/>
            <person name="Dorjee K."/>
            <person name="Dupes A."/>
            <person name="Elong R."/>
            <person name="Falk J."/>
            <person name="Farina A."/>
            <person name="Faro S."/>
            <person name="Ferguson D."/>
            <person name="Fisher S."/>
            <person name="Foley C.D."/>
            <person name="Franke A."/>
            <person name="Friedrich D."/>
            <person name="Gadbois L."/>
            <person name="Gearin G."/>
            <person name="Gearin C.R."/>
            <person name="Giannoukos G."/>
            <person name="Goode T."/>
            <person name="Graham J."/>
            <person name="Grandbois E."/>
            <person name="Grewal S."/>
            <person name="Gyaltsen K."/>
            <person name="Hafez N."/>
            <person name="Hagos B."/>
            <person name="Hall J."/>
            <person name="Henson C."/>
            <person name="Hollinger A."/>
            <person name="Honan T."/>
            <person name="Huard M.D."/>
            <person name="Hughes L."/>
            <person name="Hurhula B."/>
            <person name="Husby M.E."/>
            <person name="Kamat A."/>
            <person name="Kanga B."/>
            <person name="Kashin S."/>
            <person name="Khazanovich D."/>
            <person name="Kisner P."/>
            <person name="Lance K."/>
            <person name="Lara M."/>
            <person name="Lee W."/>
            <person name="Lennon N."/>
            <person name="Letendre F."/>
            <person name="LeVine R."/>
            <person name="Lipovsky A."/>
            <person name="Liu X."/>
            <person name="Liu J."/>
            <person name="Liu S."/>
            <person name="Lokyitsang T."/>
            <person name="Lokyitsang Y."/>
            <person name="Lubonja R."/>
            <person name="Lui A."/>
            <person name="MacDonald P."/>
            <person name="Magnisalis V."/>
            <person name="Maru K."/>
            <person name="Matthews C."/>
            <person name="McCusker W."/>
            <person name="McDonough S."/>
            <person name="Mehta T."/>
            <person name="Meldrim J."/>
            <person name="Meneus L."/>
            <person name="Mihai O."/>
            <person name="Mihalev A."/>
            <person name="Mihova T."/>
            <person name="Mittelman R."/>
            <person name="Mlenga V."/>
            <person name="Montmayeur A."/>
            <person name="Mulrain L."/>
            <person name="Navidi A."/>
            <person name="Naylor J."/>
            <person name="Negash T."/>
            <person name="Nguyen T."/>
            <person name="Nguyen N."/>
            <person name="Nicol R."/>
            <person name="Norbu C."/>
            <person name="Norbu N."/>
            <person name="Novod N."/>
            <person name="O'Neill B."/>
            <person name="Osman S."/>
            <person name="Markiewicz E."/>
            <person name="Oyono O.L."/>
            <person name="Patti C."/>
            <person name="Phunkhang P."/>
            <person name="Pierre F."/>
            <person name="Priest M."/>
            <person name="Raghuraman S."/>
            <person name="Rege F."/>
            <person name="Reyes R."/>
            <person name="Rise C."/>
            <person name="Rogov P."/>
            <person name="Ross K."/>
            <person name="Ryan E."/>
            <person name="Settipalli S."/>
            <person name="Shea T."/>
            <person name="Sherpa N."/>
            <person name="Shi L."/>
            <person name="Shih D."/>
            <person name="Sparrow T."/>
            <person name="Spaulding J."/>
            <person name="Stalker J."/>
            <person name="Stange-Thomann N."/>
            <person name="Stavropoulos S."/>
            <person name="Stone C."/>
            <person name="Strader C."/>
            <person name="Tesfaye S."/>
            <person name="Thomson T."/>
            <person name="Thoulutsang Y."/>
            <person name="Thoulutsang D."/>
            <person name="Topham K."/>
            <person name="Topping I."/>
            <person name="Tsamla T."/>
            <person name="Vassiliev H."/>
            <person name="Vo A."/>
            <person name="Wangchuk T."/>
            <person name="Wangdi T."/>
            <person name="Weiand M."/>
            <person name="Wilkinson J."/>
            <person name="Wilson A."/>
            <person name="Yadav S."/>
            <person name="Young G."/>
            <person name="Yu Q."/>
            <person name="Zembek L."/>
            <person name="Zhong D."/>
            <person name="Zimmer A."/>
            <person name="Zwirko Z."/>
            <person name="Jaffe D.B."/>
            <person name="Alvarez P."/>
            <person name="Brockman W."/>
            <person name="Butler J."/>
            <person name="Chin C."/>
            <person name="Gnerre S."/>
            <person name="Grabherr M."/>
            <person name="Kleber M."/>
            <person name="Mauceli E."/>
            <person name="MacCallum I."/>
        </authorList>
    </citation>
    <scope>NUCLEOTIDE SEQUENCE [LARGE SCALE GENOMIC DNA]</scope>
    <source>
        <strain evidence="7">Tucson 15010-1051.87</strain>
    </source>
</reference>
<evidence type="ECO:0000313" key="6">
    <source>
        <dbReference type="EMBL" id="EDW64367.2"/>
    </source>
</evidence>
<organism evidence="6 7">
    <name type="scientific">Drosophila virilis</name>
    <name type="common">Fruit fly</name>
    <dbReference type="NCBI Taxonomy" id="7244"/>
    <lineage>
        <taxon>Eukaryota</taxon>
        <taxon>Metazoa</taxon>
        <taxon>Ecdysozoa</taxon>
        <taxon>Arthropoda</taxon>
        <taxon>Hexapoda</taxon>
        <taxon>Insecta</taxon>
        <taxon>Pterygota</taxon>
        <taxon>Neoptera</taxon>
        <taxon>Endopterygota</taxon>
        <taxon>Diptera</taxon>
        <taxon>Brachycera</taxon>
        <taxon>Muscomorpha</taxon>
        <taxon>Ephydroidea</taxon>
        <taxon>Drosophilidae</taxon>
        <taxon>Drosophila</taxon>
    </lineage>
</organism>
<dbReference type="AlphaFoldDB" id="B4LVA7"/>
<dbReference type="HOGENOM" id="CLU_829693_0_0_1"/>
<feature type="region of interest" description="Disordered" evidence="5">
    <location>
        <begin position="26"/>
        <end position="46"/>
    </location>
</feature>
<evidence type="ECO:0000313" key="7">
    <source>
        <dbReference type="Proteomes" id="UP000008792"/>
    </source>
</evidence>
<name>B4LVA7_DROVI</name>
<proteinExistence type="predicted"/>
<dbReference type="GO" id="GO:0000775">
    <property type="term" value="C:chromosome, centromeric region"/>
    <property type="evidence" value="ECO:0007669"/>
    <property type="project" value="UniProtKB-SubCell"/>
</dbReference>
<evidence type="ECO:0000256" key="5">
    <source>
        <dbReference type="SAM" id="MobiDB-lite"/>
    </source>
</evidence>
<dbReference type="EMBL" id="CH940649">
    <property type="protein sequence ID" value="EDW64367.2"/>
    <property type="molecule type" value="Genomic_DNA"/>
</dbReference>
<evidence type="ECO:0000256" key="1">
    <source>
        <dbReference type="ARBA" id="ARBA00004584"/>
    </source>
</evidence>
<dbReference type="KEGG" id="dvi:6628203"/>
<keyword evidence="4" id="KW-0137">Centromere</keyword>
<evidence type="ECO:0000256" key="2">
    <source>
        <dbReference type="ARBA" id="ARBA00022454"/>
    </source>
</evidence>
<comment type="subcellular location">
    <subcellularLocation>
        <location evidence="1">Chromosome</location>
        <location evidence="1">Centromere</location>
    </subcellularLocation>
</comment>
<evidence type="ECO:0000256" key="3">
    <source>
        <dbReference type="ARBA" id="ARBA00023054"/>
    </source>
</evidence>
<dbReference type="InParanoid" id="B4LVA7"/>
<accession>B4LVA7</accession>
<gene>
    <name evidence="6" type="primary">Dvir\GJ22941</name>
    <name evidence="6" type="ORF">Dvir_GJ22941</name>
</gene>
<keyword evidence="7" id="KW-1185">Reference proteome</keyword>